<dbReference type="EMBL" id="BAABUJ010000009">
    <property type="protein sequence ID" value="GAA5797966.1"/>
    <property type="molecule type" value="Genomic_DNA"/>
</dbReference>
<name>A0ABP9XTB9_9FUNG</name>
<sequence length="121" mass="14048">MIDCSATETGTIKQVFRNEVPILLCHRHTKRAWGKHIKTDPNVVSTEGIKLFIPLSQTKVIKEGSQTSVERIEKKARTEELSNTDYEQYFQLSMEKKRVEQKKLIKYQTKGKVQAKLKNEL</sequence>
<protein>
    <submittedName>
        <fullName evidence="1">Uncharacterized protein</fullName>
    </submittedName>
</protein>
<organism evidence="1 2">
    <name type="scientific">Helicostylum pulchrum</name>
    <dbReference type="NCBI Taxonomy" id="562976"/>
    <lineage>
        <taxon>Eukaryota</taxon>
        <taxon>Fungi</taxon>
        <taxon>Fungi incertae sedis</taxon>
        <taxon>Mucoromycota</taxon>
        <taxon>Mucoromycotina</taxon>
        <taxon>Mucoromycetes</taxon>
        <taxon>Mucorales</taxon>
        <taxon>Mucorineae</taxon>
        <taxon>Mucoraceae</taxon>
        <taxon>Helicostylum</taxon>
    </lineage>
</organism>
<accession>A0ABP9XTB9</accession>
<evidence type="ECO:0000313" key="1">
    <source>
        <dbReference type="EMBL" id="GAA5797966.1"/>
    </source>
</evidence>
<keyword evidence="2" id="KW-1185">Reference proteome</keyword>
<proteinExistence type="predicted"/>
<reference evidence="1 2" key="1">
    <citation type="submission" date="2024-04" db="EMBL/GenBank/DDBJ databases">
        <title>genome sequences of Mucor flavus KT1a and Helicostylum pulchrum KT1b strains isolation_sourced from the surface of a dry-aged beef.</title>
        <authorList>
            <person name="Toyotome T."/>
            <person name="Hosono M."/>
            <person name="Torimaru M."/>
            <person name="Fukuda K."/>
            <person name="Mikami N."/>
        </authorList>
    </citation>
    <scope>NUCLEOTIDE SEQUENCE [LARGE SCALE GENOMIC DNA]</scope>
    <source>
        <strain evidence="1 2">KT1b</strain>
    </source>
</reference>
<evidence type="ECO:0000313" key="2">
    <source>
        <dbReference type="Proteomes" id="UP001476247"/>
    </source>
</evidence>
<dbReference type="Proteomes" id="UP001476247">
    <property type="component" value="Unassembled WGS sequence"/>
</dbReference>
<gene>
    <name evidence="1" type="ORF">HPULCUR_003364</name>
</gene>
<comment type="caution">
    <text evidence="1">The sequence shown here is derived from an EMBL/GenBank/DDBJ whole genome shotgun (WGS) entry which is preliminary data.</text>
</comment>